<feature type="transmembrane region" description="Helical" evidence="3">
    <location>
        <begin position="169"/>
        <end position="191"/>
    </location>
</feature>
<evidence type="ECO:0000256" key="2">
    <source>
        <dbReference type="ARBA" id="ARBA00023054"/>
    </source>
</evidence>
<feature type="transmembrane region" description="Helical" evidence="3">
    <location>
        <begin position="454"/>
        <end position="471"/>
    </location>
</feature>
<evidence type="ECO:0000259" key="4">
    <source>
        <dbReference type="Pfam" id="PF25954"/>
    </source>
</evidence>
<dbReference type="RefSeq" id="WP_267927864.1">
    <property type="nucleotide sequence ID" value="NZ_AP024233.1"/>
</dbReference>
<feature type="transmembrane region" description="Helical" evidence="3">
    <location>
        <begin position="273"/>
        <end position="290"/>
    </location>
</feature>
<gene>
    <name evidence="5" type="ORF">GF1_03050</name>
</gene>
<reference evidence="5" key="1">
    <citation type="submission" date="2020-12" db="EMBL/GenBank/DDBJ databases">
        <title>Desulfobium dissulfuricans gen. nov., sp. nov., a novel mesophilic, sulfate-reducing bacterium isolated from a deep-sea hydrothermal vent.</title>
        <authorList>
            <person name="Hashimoto Y."/>
            <person name="Tame A."/>
            <person name="Sawayama S."/>
            <person name="Miyazaki J."/>
            <person name="Takai K."/>
            <person name="Nakagawa S."/>
        </authorList>
    </citation>
    <scope>NUCLEOTIDE SEQUENCE</scope>
    <source>
        <strain evidence="5">GF1</strain>
    </source>
</reference>
<keyword evidence="3" id="KW-0812">Transmembrane</keyword>
<evidence type="ECO:0000313" key="5">
    <source>
        <dbReference type="EMBL" id="BCO07929.1"/>
    </source>
</evidence>
<dbReference type="InterPro" id="IPR050465">
    <property type="entry name" value="UPF0194_transport"/>
</dbReference>
<organism evidence="5 6">
    <name type="scientific">Desulfolithobacter dissulfuricans</name>
    <dbReference type="NCBI Taxonomy" id="2795293"/>
    <lineage>
        <taxon>Bacteria</taxon>
        <taxon>Pseudomonadati</taxon>
        <taxon>Thermodesulfobacteriota</taxon>
        <taxon>Desulfobulbia</taxon>
        <taxon>Desulfobulbales</taxon>
        <taxon>Desulfobulbaceae</taxon>
        <taxon>Desulfolithobacter</taxon>
    </lineage>
</organism>
<keyword evidence="3" id="KW-0472">Membrane</keyword>
<dbReference type="GO" id="GO:0030313">
    <property type="term" value="C:cell envelope"/>
    <property type="evidence" value="ECO:0007669"/>
    <property type="project" value="UniProtKB-SubCell"/>
</dbReference>
<dbReference type="AlphaFoldDB" id="A0A915TZ42"/>
<evidence type="ECO:0000256" key="1">
    <source>
        <dbReference type="ARBA" id="ARBA00004196"/>
    </source>
</evidence>
<sequence>MGEEAKKVAVPALLKKHLQAFRVDDGQQQTYIIRDKNTRQSHYFEPWQFFVLEVLVGCEDFKKLSSVFEDRFGRPLTIDEAEKLFDEIEEKKLFRIQAFSHPILEELKTRKGSQASAASTGKTVSDEELPAGIKDVAGMDDTVAFRGFKIFDPGPLLKILAPIVAPLRYSIYLLPTLFLVSLYIATKYFVLIEHDIGFVLDNITFLEHILLGMITVNLAVTVTTAFVAHSFRATVHAVCLVFYFFFLPRFMLRIGHVQQLSRRERIWLHATPLVVRIALFSLGILLWYITRGQGTGQSLFGLSLATISGVSFLITANPLIKSSGYYLLSAFANEPYLKEKAYKTLLNKLHGRVYTSADNTILSAYALLSILCLLTVITVGVYFVGHILKIQIGPAGIIVTAVLFLFVCYRIWRQLKKITEQYERTVQFERWRKRLAPDNSDSIVPGRQRNITRSVVWTSIVFITALLLMVPCRYNPGGNFVIIPGKQQEITSNYPGIIKEVYFNGGETVTADTPIAVLDSSEFEYQRNLYAYKVKEQAAIIENMKAKPRPEEHLLALRSLEVEKTKVRFSEAKLQRARELFQKEAISLEELADIEKQYNVDKMQEEERTANLALTDAGVAPEELEAATAKLQRFKEMRDYYQRLIDQAVLRMPFTGTLTTLHLKQKIGSFLEKGEPFALAENTESVTAQINIPEVDIDFVQTGAEAELRPLAYENMEFHGTVTNIGPDVTEEQFGKFISVMVRLENHDGAIKSGMTGYAKIQSSELPLWNILSMGLRRFARIEVWSWLP</sequence>
<feature type="domain" description="CusB-like beta-barrel" evidence="4">
    <location>
        <begin position="689"/>
        <end position="764"/>
    </location>
</feature>
<evidence type="ECO:0000313" key="6">
    <source>
        <dbReference type="Proteomes" id="UP001063350"/>
    </source>
</evidence>
<keyword evidence="3" id="KW-1133">Transmembrane helix</keyword>
<dbReference type="InterPro" id="IPR058792">
    <property type="entry name" value="Beta-barrel_RND_2"/>
</dbReference>
<name>A0A915TZ42_9BACT</name>
<comment type="subcellular location">
    <subcellularLocation>
        <location evidence="1">Cell envelope</location>
    </subcellularLocation>
</comment>
<feature type="transmembrane region" description="Helical" evidence="3">
    <location>
        <begin position="203"/>
        <end position="227"/>
    </location>
</feature>
<dbReference type="PANTHER" id="PTHR32347">
    <property type="entry name" value="EFFLUX SYSTEM COMPONENT YKNX-RELATED"/>
    <property type="match status" value="1"/>
</dbReference>
<protein>
    <recommendedName>
        <fullName evidence="4">CusB-like beta-barrel domain-containing protein</fullName>
    </recommendedName>
</protein>
<dbReference type="Proteomes" id="UP001063350">
    <property type="component" value="Chromosome"/>
</dbReference>
<keyword evidence="6" id="KW-1185">Reference proteome</keyword>
<dbReference type="EMBL" id="AP024233">
    <property type="protein sequence ID" value="BCO07929.1"/>
    <property type="molecule type" value="Genomic_DNA"/>
</dbReference>
<proteinExistence type="predicted"/>
<keyword evidence="2" id="KW-0175">Coiled coil</keyword>
<evidence type="ECO:0000256" key="3">
    <source>
        <dbReference type="SAM" id="Phobius"/>
    </source>
</evidence>
<dbReference type="Pfam" id="PF25954">
    <property type="entry name" value="Beta-barrel_RND_2"/>
    <property type="match status" value="1"/>
</dbReference>
<feature type="transmembrane region" description="Helical" evidence="3">
    <location>
        <begin position="233"/>
        <end position="252"/>
    </location>
</feature>
<dbReference type="Gene3D" id="2.40.30.170">
    <property type="match status" value="1"/>
</dbReference>
<feature type="transmembrane region" description="Helical" evidence="3">
    <location>
        <begin position="390"/>
        <end position="412"/>
    </location>
</feature>
<dbReference type="KEGG" id="ddu:GF1_03050"/>
<dbReference type="PANTHER" id="PTHR32347:SF23">
    <property type="entry name" value="BLL5650 PROTEIN"/>
    <property type="match status" value="1"/>
</dbReference>
<feature type="transmembrane region" description="Helical" evidence="3">
    <location>
        <begin position="362"/>
        <end position="384"/>
    </location>
</feature>
<accession>A0A915TZ42</accession>
<feature type="transmembrane region" description="Helical" evidence="3">
    <location>
        <begin position="302"/>
        <end position="320"/>
    </location>
</feature>